<dbReference type="Proteomes" id="UP000285908">
    <property type="component" value="Unassembled WGS sequence"/>
</dbReference>
<reference evidence="6 7" key="1">
    <citation type="submission" date="2018-11" db="EMBL/GenBank/DDBJ databases">
        <title>Mesobaculum littorinae gen. nov., sp. nov., isolated from Littorina scabra that represents a novel genus of the order Rhodobacteraceae.</title>
        <authorList>
            <person name="Li F."/>
        </authorList>
    </citation>
    <scope>NUCLEOTIDE SEQUENCE [LARGE SCALE GENOMIC DNA]</scope>
    <source>
        <strain evidence="6 7">M0103</strain>
    </source>
</reference>
<evidence type="ECO:0000313" key="6">
    <source>
        <dbReference type="EMBL" id="RVV97881.1"/>
    </source>
</evidence>
<organism evidence="6 7">
    <name type="scientific">Mesobaculum littorinae</name>
    <dbReference type="NCBI Taxonomy" id="2486419"/>
    <lineage>
        <taxon>Bacteria</taxon>
        <taxon>Pseudomonadati</taxon>
        <taxon>Pseudomonadota</taxon>
        <taxon>Alphaproteobacteria</taxon>
        <taxon>Rhodobacterales</taxon>
        <taxon>Roseobacteraceae</taxon>
        <taxon>Mesobaculum</taxon>
    </lineage>
</organism>
<dbReference type="RefSeq" id="WP_127906546.1">
    <property type="nucleotide sequence ID" value="NZ_RQXX01000003.1"/>
</dbReference>
<keyword evidence="4" id="KW-0411">Iron-sulfur</keyword>
<feature type="domain" description="Iron-binding zinc finger CDGSH type" evidence="5">
    <location>
        <begin position="169"/>
        <end position="215"/>
    </location>
</feature>
<gene>
    <name evidence="6" type="ORF">EKE94_10390</name>
</gene>
<sequence>MSDQDDKATSIEVKPNGPFIVHGPVRVVDEDGSDVETGEDKTVLCRCGRSGTKPLCNRVHTRCGVRDDTEAEPYFEDKVKTYTGRVDVLWNPLVCSHAAVCVKRAPEAFDPDQRPWIHPDRGDYPLDRIRDAVRGCPSGALRLVEDGGTPEHLIEGDRPGIVAEANGPLYVTRIELQDWRPAGEGASPDRYTLCRCGLSTNKPFCDGSHSKLEWKSHEEENTGGQGD</sequence>
<accession>A0A438AGP1</accession>
<evidence type="ECO:0000256" key="2">
    <source>
        <dbReference type="ARBA" id="ARBA00022723"/>
    </source>
</evidence>
<dbReference type="Pfam" id="PF06902">
    <property type="entry name" value="Fer4_19"/>
    <property type="match status" value="1"/>
</dbReference>
<dbReference type="InterPro" id="IPR042216">
    <property type="entry name" value="MitoNEET_CISD"/>
</dbReference>
<dbReference type="PANTHER" id="PTHR46491">
    <property type="entry name" value="CDGSH IRON SULFUR DOMAIN PROTEIN HOMOLOG"/>
    <property type="match status" value="1"/>
</dbReference>
<dbReference type="GO" id="GO:0005737">
    <property type="term" value="C:cytoplasm"/>
    <property type="evidence" value="ECO:0007669"/>
    <property type="project" value="UniProtKB-ARBA"/>
</dbReference>
<proteinExistence type="predicted"/>
<evidence type="ECO:0000313" key="7">
    <source>
        <dbReference type="Proteomes" id="UP000285908"/>
    </source>
</evidence>
<feature type="domain" description="Iron-binding zinc finger CDGSH type" evidence="5">
    <location>
        <begin position="22"/>
        <end position="66"/>
    </location>
</feature>
<dbReference type="PANTHER" id="PTHR46491:SF3">
    <property type="entry name" value="CDGSH IRON-SULFUR DOMAIN-CONTAINING PROTEIN 3, MITOCHONDRIAL"/>
    <property type="match status" value="1"/>
</dbReference>
<dbReference type="EMBL" id="RQXX01000003">
    <property type="protein sequence ID" value="RVV97881.1"/>
    <property type="molecule type" value="Genomic_DNA"/>
</dbReference>
<dbReference type="GO" id="GO:0051537">
    <property type="term" value="F:2 iron, 2 sulfur cluster binding"/>
    <property type="evidence" value="ECO:0007669"/>
    <property type="project" value="UniProtKB-KW"/>
</dbReference>
<dbReference type="InterPro" id="IPR018967">
    <property type="entry name" value="FeS-contain_CDGSH-typ"/>
</dbReference>
<keyword evidence="1" id="KW-0001">2Fe-2S</keyword>
<keyword evidence="2" id="KW-0479">Metal-binding</keyword>
<dbReference type="InterPro" id="IPR052950">
    <property type="entry name" value="CISD"/>
</dbReference>
<dbReference type="AlphaFoldDB" id="A0A438AGP1"/>
<evidence type="ECO:0000256" key="4">
    <source>
        <dbReference type="ARBA" id="ARBA00023014"/>
    </source>
</evidence>
<evidence type="ECO:0000256" key="1">
    <source>
        <dbReference type="ARBA" id="ARBA00022714"/>
    </source>
</evidence>
<protein>
    <recommendedName>
        <fullName evidence="5">Iron-binding zinc finger CDGSH type domain-containing protein</fullName>
    </recommendedName>
</protein>
<keyword evidence="7" id="KW-1185">Reference proteome</keyword>
<dbReference type="Gene3D" id="3.40.5.90">
    <property type="entry name" value="CDGSH iron-sulfur domain, mitoNEET-type"/>
    <property type="match status" value="2"/>
</dbReference>
<evidence type="ECO:0000256" key="3">
    <source>
        <dbReference type="ARBA" id="ARBA00023004"/>
    </source>
</evidence>
<dbReference type="InterPro" id="IPR010693">
    <property type="entry name" value="Divergent_4Fe-4S_mono-cluster"/>
</dbReference>
<dbReference type="Pfam" id="PF09360">
    <property type="entry name" value="zf-CDGSH"/>
    <property type="match status" value="2"/>
</dbReference>
<dbReference type="Gene3D" id="3.30.70.20">
    <property type="match status" value="1"/>
</dbReference>
<keyword evidence="3" id="KW-0408">Iron</keyword>
<dbReference type="SMART" id="SM00704">
    <property type="entry name" value="ZnF_CDGSH"/>
    <property type="match status" value="2"/>
</dbReference>
<evidence type="ECO:0000259" key="5">
    <source>
        <dbReference type="SMART" id="SM00704"/>
    </source>
</evidence>
<name>A0A438AGP1_9RHOB</name>
<dbReference type="GO" id="GO:0046872">
    <property type="term" value="F:metal ion binding"/>
    <property type="evidence" value="ECO:0007669"/>
    <property type="project" value="UniProtKB-KW"/>
</dbReference>
<dbReference type="OrthoDB" id="9795032at2"/>
<comment type="caution">
    <text evidence="6">The sequence shown here is derived from an EMBL/GenBank/DDBJ whole genome shotgun (WGS) entry which is preliminary data.</text>
</comment>